<evidence type="ECO:0000313" key="3">
    <source>
        <dbReference type="EMBL" id="WZL71132.1"/>
    </source>
</evidence>
<keyword evidence="4" id="KW-1185">Reference proteome</keyword>
<dbReference type="InterPro" id="IPR003409">
    <property type="entry name" value="MORN"/>
</dbReference>
<evidence type="ECO:0008006" key="5">
    <source>
        <dbReference type="Google" id="ProtNLM"/>
    </source>
</evidence>
<protein>
    <recommendedName>
        <fullName evidence="5">Toxin-antitoxin system YwqK family antitoxin</fullName>
    </recommendedName>
</protein>
<dbReference type="SUPFAM" id="SSF82185">
    <property type="entry name" value="Histone H3 K4-specific methyltransferase SET7/9 N-terminal domain"/>
    <property type="match status" value="2"/>
</dbReference>
<evidence type="ECO:0000256" key="2">
    <source>
        <dbReference type="SAM" id="Phobius"/>
    </source>
</evidence>
<accession>A0ABZ2YAR0</accession>
<dbReference type="Proteomes" id="UP001486565">
    <property type="component" value="Chromosome"/>
</dbReference>
<proteinExistence type="predicted"/>
<feature type="transmembrane region" description="Helical" evidence="2">
    <location>
        <begin position="78"/>
        <end position="97"/>
    </location>
</feature>
<keyword evidence="2" id="KW-0812">Transmembrane</keyword>
<dbReference type="SMART" id="SM00698">
    <property type="entry name" value="MORN"/>
    <property type="match status" value="8"/>
</dbReference>
<keyword evidence="2" id="KW-1133">Transmembrane helix</keyword>
<dbReference type="RefSeq" id="WP_341878097.1">
    <property type="nucleotide sequence ID" value="NZ_CP121687.1"/>
</dbReference>
<gene>
    <name evidence="3" type="ORF">QBE51_06345</name>
</gene>
<keyword evidence="2" id="KW-0472">Membrane</keyword>
<dbReference type="PANTHER" id="PTHR23084:SF263">
    <property type="entry name" value="MORN REPEAT-CONTAINING PROTEIN 1"/>
    <property type="match status" value="1"/>
</dbReference>
<dbReference type="Gene3D" id="2.20.110.10">
    <property type="entry name" value="Histone H3 K4-specific methyltransferase SET7/9 N-terminal domain"/>
    <property type="match status" value="3"/>
</dbReference>
<organism evidence="3 4">
    <name type="scientific">Defluviitalea saccharophila</name>
    <dbReference type="NCBI Taxonomy" id="879970"/>
    <lineage>
        <taxon>Bacteria</taxon>
        <taxon>Bacillati</taxon>
        <taxon>Bacillota</taxon>
        <taxon>Clostridia</taxon>
        <taxon>Lachnospirales</taxon>
        <taxon>Defluviitaleaceae</taxon>
        <taxon>Defluviitalea</taxon>
    </lineage>
</organism>
<dbReference type="Pfam" id="PF02493">
    <property type="entry name" value="MORN"/>
    <property type="match status" value="8"/>
</dbReference>
<evidence type="ECO:0000313" key="4">
    <source>
        <dbReference type="Proteomes" id="UP001486565"/>
    </source>
</evidence>
<keyword evidence="1" id="KW-0677">Repeat</keyword>
<reference evidence="3 4" key="1">
    <citation type="submission" date="2023-03" db="EMBL/GenBank/DDBJ databases">
        <title>Novel Species.</title>
        <authorList>
            <person name="Ma S."/>
        </authorList>
    </citation>
    <scope>NUCLEOTIDE SEQUENCE [LARGE SCALE GENOMIC DNA]</scope>
    <source>
        <strain evidence="3 4">LIND6LT2</strain>
    </source>
</reference>
<name>A0ABZ2YAR0_9FIRM</name>
<dbReference type="PANTHER" id="PTHR23084">
    <property type="entry name" value="PHOSPHATIDYLINOSITOL-4-PHOSPHATE 5-KINASE RELATED"/>
    <property type="match status" value="1"/>
</dbReference>
<sequence>MMDKIISILKYIVNVAKASLIRPFRKMFMEIRKKLMVKTAVGKFVRGFMTKVGAYLAGKPSSLKDYFGFKRYWIAKKLVLFIIIIIVCLPFAYSKWLKPYLMGKLWIPTFVINEDNFALYKGKAKLVTKGRYMIYNGDVEEGNCTGTGFLYDYDGNLVYMGEFLLNEYSGFGELYHKNGKLKYKGQFLANTYNGEGTLYSETGEIIYKGNFANGQYDGNGTLYADSGKVLYEGEFSKGRYHGNGMLYNDQGNLLYKGQFYQGVYEGQGELYYLNGVRAYSGQFHQGVYEGQGELYYLNGARAYSGQLFRGFFHGEGTIFTEEDKMKYKGNFKNGIFSGIGTLYSDMEKEIFTGYIKNDTIDYFAYLGETVDEIKKAFLAENEVIMGLVEFYQYYHDFGSIFTFSYAIEDEPPKLKSILFFEGNNPLNIDRDVSLEELEHSFGECTKQRYKSLTEKEFFVLSKIQKDPEQLYIRSFKLDDYELTLYYEEKSDSSYLFYEVGREVNENIPREAEEYIEEYTDEYDYSDFDIEYIDESDLD</sequence>
<dbReference type="EMBL" id="CP121687">
    <property type="protein sequence ID" value="WZL71132.1"/>
    <property type="molecule type" value="Genomic_DNA"/>
</dbReference>
<evidence type="ECO:0000256" key="1">
    <source>
        <dbReference type="ARBA" id="ARBA00022737"/>
    </source>
</evidence>